<evidence type="ECO:0000256" key="1">
    <source>
        <dbReference type="SAM" id="SignalP"/>
    </source>
</evidence>
<dbReference type="Pfam" id="PF04264">
    <property type="entry name" value="YceI"/>
    <property type="match status" value="1"/>
</dbReference>
<keyword evidence="1" id="KW-0732">Signal</keyword>
<organism evidence="3 4">
    <name type="scientific">Chitinophaga rupis</name>
    <dbReference type="NCBI Taxonomy" id="573321"/>
    <lineage>
        <taxon>Bacteria</taxon>
        <taxon>Pseudomonadati</taxon>
        <taxon>Bacteroidota</taxon>
        <taxon>Chitinophagia</taxon>
        <taxon>Chitinophagales</taxon>
        <taxon>Chitinophagaceae</taxon>
        <taxon>Chitinophaga</taxon>
    </lineage>
</organism>
<sequence length="190" mass="20776">MKKTALIFAVCTIFSLASFAQTWTLDPAHSKLGFSITHMMISDVDGAFTNFEAKITSSKEDFSDAVVELTADANSVSTDNEKRDAHLKTEDFFDVAKYKTVTFKSKSVQKVGDNKYKVTGDLTLHGVTKPVTLDATLRGTTVNPMSKKTVAGFKVTGTIKRSDFSFGTKYPNAMLSEEVTLTANTEFIKG</sequence>
<evidence type="ECO:0000313" key="4">
    <source>
        <dbReference type="Proteomes" id="UP000198984"/>
    </source>
</evidence>
<gene>
    <name evidence="3" type="ORF">SAMN04488505_107222</name>
</gene>
<dbReference type="EMBL" id="FOBB01000007">
    <property type="protein sequence ID" value="SEM98433.1"/>
    <property type="molecule type" value="Genomic_DNA"/>
</dbReference>
<feature type="chain" id="PRO_5011480145" evidence="1">
    <location>
        <begin position="21"/>
        <end position="190"/>
    </location>
</feature>
<proteinExistence type="predicted"/>
<evidence type="ECO:0000259" key="2">
    <source>
        <dbReference type="SMART" id="SM00867"/>
    </source>
</evidence>
<dbReference type="InterPro" id="IPR007372">
    <property type="entry name" value="Lipid/polyisoprenoid-bd_YceI"/>
</dbReference>
<dbReference type="Proteomes" id="UP000198984">
    <property type="component" value="Unassembled WGS sequence"/>
</dbReference>
<name>A0A1H8CTG3_9BACT</name>
<protein>
    <submittedName>
        <fullName evidence="3">Polyisoprenoid-binding protein YceI</fullName>
    </submittedName>
</protein>
<dbReference type="PANTHER" id="PTHR34406">
    <property type="entry name" value="PROTEIN YCEI"/>
    <property type="match status" value="1"/>
</dbReference>
<dbReference type="AlphaFoldDB" id="A0A1H8CTG3"/>
<keyword evidence="4" id="KW-1185">Reference proteome</keyword>
<dbReference type="STRING" id="573321.SAMN04488505_107222"/>
<feature type="signal peptide" evidence="1">
    <location>
        <begin position="1"/>
        <end position="20"/>
    </location>
</feature>
<dbReference type="InterPro" id="IPR036761">
    <property type="entry name" value="TTHA0802/YceI-like_sf"/>
</dbReference>
<reference evidence="3 4" key="1">
    <citation type="submission" date="2016-10" db="EMBL/GenBank/DDBJ databases">
        <authorList>
            <person name="de Groot N.N."/>
        </authorList>
    </citation>
    <scope>NUCLEOTIDE SEQUENCE [LARGE SCALE GENOMIC DNA]</scope>
    <source>
        <strain evidence="3 4">DSM 21039</strain>
    </source>
</reference>
<accession>A0A1H8CTG3</accession>
<dbReference type="OrthoDB" id="9811006at2"/>
<dbReference type="PANTHER" id="PTHR34406:SF1">
    <property type="entry name" value="PROTEIN YCEI"/>
    <property type="match status" value="1"/>
</dbReference>
<evidence type="ECO:0000313" key="3">
    <source>
        <dbReference type="EMBL" id="SEM98433.1"/>
    </source>
</evidence>
<dbReference type="SMART" id="SM00867">
    <property type="entry name" value="YceI"/>
    <property type="match status" value="1"/>
</dbReference>
<dbReference type="SUPFAM" id="SSF101874">
    <property type="entry name" value="YceI-like"/>
    <property type="match status" value="1"/>
</dbReference>
<dbReference type="Gene3D" id="2.40.128.110">
    <property type="entry name" value="Lipid/polyisoprenoid-binding, YceI-like"/>
    <property type="match status" value="1"/>
</dbReference>
<dbReference type="RefSeq" id="WP_089918264.1">
    <property type="nucleotide sequence ID" value="NZ_FOBB01000007.1"/>
</dbReference>
<feature type="domain" description="Lipid/polyisoprenoid-binding YceI-like" evidence="2">
    <location>
        <begin position="22"/>
        <end position="188"/>
    </location>
</feature>